<accession>A0ABS9US69</accession>
<organism evidence="1 2">
    <name type="scientific">Belliella calami</name>
    <dbReference type="NCBI Taxonomy" id="2923436"/>
    <lineage>
        <taxon>Bacteria</taxon>
        <taxon>Pseudomonadati</taxon>
        <taxon>Bacteroidota</taxon>
        <taxon>Cytophagia</taxon>
        <taxon>Cytophagales</taxon>
        <taxon>Cyclobacteriaceae</taxon>
        <taxon>Belliella</taxon>
    </lineage>
</organism>
<sequence>MYDVPRLDPEGFRNLWGLFLTFEVSKNLEGLLFIRRLDLPGFENLAGLNVKDEKSRPLP</sequence>
<evidence type="ECO:0000313" key="1">
    <source>
        <dbReference type="EMBL" id="MCH7399113.1"/>
    </source>
</evidence>
<evidence type="ECO:0000313" key="2">
    <source>
        <dbReference type="Proteomes" id="UP001165488"/>
    </source>
</evidence>
<name>A0ABS9US69_9BACT</name>
<dbReference type="EMBL" id="JAKZGS010000012">
    <property type="protein sequence ID" value="MCH7399113.1"/>
    <property type="molecule type" value="Genomic_DNA"/>
</dbReference>
<dbReference type="Proteomes" id="UP001165488">
    <property type="component" value="Unassembled WGS sequence"/>
</dbReference>
<gene>
    <name evidence="1" type="ORF">MM236_14000</name>
</gene>
<protein>
    <submittedName>
        <fullName evidence="1">Uncharacterized protein</fullName>
    </submittedName>
</protein>
<keyword evidence="2" id="KW-1185">Reference proteome</keyword>
<proteinExistence type="predicted"/>
<dbReference type="RefSeq" id="WP_241275616.1">
    <property type="nucleotide sequence ID" value="NZ_JAKZGS010000012.1"/>
</dbReference>
<reference evidence="1" key="1">
    <citation type="submission" date="2022-03" db="EMBL/GenBank/DDBJ databases">
        <title>De novo assembled genomes of Belliella spp. (Cyclobacteriaceae) strains.</title>
        <authorList>
            <person name="Szabo A."/>
            <person name="Korponai K."/>
            <person name="Felfoldi T."/>
        </authorList>
    </citation>
    <scope>NUCLEOTIDE SEQUENCE</scope>
    <source>
        <strain evidence="1">DSM 107340</strain>
    </source>
</reference>
<comment type="caution">
    <text evidence="1">The sequence shown here is derived from an EMBL/GenBank/DDBJ whole genome shotgun (WGS) entry which is preliminary data.</text>
</comment>